<sequence length="106" mass="12397">MRTAIYRPRAAYDIESIVLYLGQVAQSPDKARTWYDSLQSSVKLLCEFPDLGRTFEDERLTIQGRRTYLVGAYRLFYSYSESELIVWRVVHTSQDIDDYAIVDLCD</sequence>
<dbReference type="EMBL" id="JBBNOP010000004">
    <property type="protein sequence ID" value="MEQ3362513.1"/>
    <property type="molecule type" value="Genomic_DNA"/>
</dbReference>
<evidence type="ECO:0000313" key="3">
    <source>
        <dbReference type="Proteomes" id="UP001487305"/>
    </source>
</evidence>
<protein>
    <submittedName>
        <fullName evidence="2">Type II toxin-antitoxin system RelE/ParE family toxin</fullName>
    </submittedName>
</protein>
<accession>A0ABV1JBQ5</accession>
<keyword evidence="1" id="KW-1277">Toxin-antitoxin system</keyword>
<dbReference type="InterPro" id="IPR035093">
    <property type="entry name" value="RelE/ParE_toxin_dom_sf"/>
</dbReference>
<name>A0ABV1JBQ5_9ACTN</name>
<dbReference type="Pfam" id="PF05016">
    <property type="entry name" value="ParE_toxin"/>
    <property type="match status" value="1"/>
</dbReference>
<evidence type="ECO:0000313" key="2">
    <source>
        <dbReference type="EMBL" id="MEQ3362513.1"/>
    </source>
</evidence>
<dbReference type="RefSeq" id="WP_102374517.1">
    <property type="nucleotide sequence ID" value="NZ_JBBNOP010000004.1"/>
</dbReference>
<comment type="caution">
    <text evidence="2">The sequence shown here is derived from an EMBL/GenBank/DDBJ whole genome shotgun (WGS) entry which is preliminary data.</text>
</comment>
<gene>
    <name evidence="2" type="ORF">AAA083_05955</name>
</gene>
<dbReference type="InterPro" id="IPR007712">
    <property type="entry name" value="RelE/ParE_toxin"/>
</dbReference>
<organism evidence="2 3">
    <name type="scientific">Raoultibacter massiliensis</name>
    <dbReference type="NCBI Taxonomy" id="1852371"/>
    <lineage>
        <taxon>Bacteria</taxon>
        <taxon>Bacillati</taxon>
        <taxon>Actinomycetota</taxon>
        <taxon>Coriobacteriia</taxon>
        <taxon>Eggerthellales</taxon>
        <taxon>Eggerthellaceae</taxon>
        <taxon>Raoultibacter</taxon>
    </lineage>
</organism>
<dbReference type="Gene3D" id="3.30.2310.20">
    <property type="entry name" value="RelE-like"/>
    <property type="match status" value="1"/>
</dbReference>
<dbReference type="Proteomes" id="UP001487305">
    <property type="component" value="Unassembled WGS sequence"/>
</dbReference>
<evidence type="ECO:0000256" key="1">
    <source>
        <dbReference type="ARBA" id="ARBA00022649"/>
    </source>
</evidence>
<proteinExistence type="predicted"/>
<reference evidence="2 3" key="1">
    <citation type="submission" date="2024-04" db="EMBL/GenBank/DDBJ databases">
        <title>Human intestinal bacterial collection.</title>
        <authorList>
            <person name="Pauvert C."/>
            <person name="Hitch T.C.A."/>
            <person name="Clavel T."/>
        </authorList>
    </citation>
    <scope>NUCLEOTIDE SEQUENCE [LARGE SCALE GENOMIC DNA]</scope>
    <source>
        <strain evidence="2 3">CLA-KB-H42</strain>
    </source>
</reference>
<keyword evidence="3" id="KW-1185">Reference proteome</keyword>